<accession>A0AAE1A6Z4</accession>
<dbReference type="Pfam" id="PF03250">
    <property type="entry name" value="Tropomodulin"/>
    <property type="match status" value="1"/>
</dbReference>
<dbReference type="GO" id="GO:0005856">
    <property type="term" value="C:cytoskeleton"/>
    <property type="evidence" value="ECO:0007669"/>
    <property type="project" value="UniProtKB-SubCell"/>
</dbReference>
<evidence type="ECO:0000313" key="6">
    <source>
        <dbReference type="Proteomes" id="UP001283361"/>
    </source>
</evidence>
<evidence type="ECO:0000256" key="4">
    <source>
        <dbReference type="SAM" id="MobiDB-lite"/>
    </source>
</evidence>
<name>A0AAE1A6Z4_9GAST</name>
<dbReference type="EMBL" id="JAWDGP010002506">
    <property type="protein sequence ID" value="KAK3782449.1"/>
    <property type="molecule type" value="Genomic_DNA"/>
</dbReference>
<dbReference type="Proteomes" id="UP001283361">
    <property type="component" value="Unassembled WGS sequence"/>
</dbReference>
<comment type="caution">
    <text evidence="5">The sequence shown here is derived from an EMBL/GenBank/DDBJ whole genome shotgun (WGS) entry which is preliminary data.</text>
</comment>
<dbReference type="InterPro" id="IPR032675">
    <property type="entry name" value="LRR_dom_sf"/>
</dbReference>
<keyword evidence="6" id="KW-1185">Reference proteome</keyword>
<dbReference type="GO" id="GO:0051694">
    <property type="term" value="P:pointed-end actin filament capping"/>
    <property type="evidence" value="ECO:0007669"/>
    <property type="project" value="InterPro"/>
</dbReference>
<dbReference type="GO" id="GO:0007015">
    <property type="term" value="P:actin filament organization"/>
    <property type="evidence" value="ECO:0007669"/>
    <property type="project" value="TreeGrafter"/>
</dbReference>
<evidence type="ECO:0008006" key="7">
    <source>
        <dbReference type="Google" id="ProtNLM"/>
    </source>
</evidence>
<dbReference type="SUPFAM" id="SSF52047">
    <property type="entry name" value="RNI-like"/>
    <property type="match status" value="1"/>
</dbReference>
<reference evidence="5" key="1">
    <citation type="journal article" date="2023" name="G3 (Bethesda)">
        <title>A reference genome for the long-term kleptoplast-retaining sea slug Elysia crispata morphotype clarki.</title>
        <authorList>
            <person name="Eastman K.E."/>
            <person name="Pendleton A.L."/>
            <person name="Shaikh M.A."/>
            <person name="Suttiyut T."/>
            <person name="Ogas R."/>
            <person name="Tomko P."/>
            <person name="Gavelis G."/>
            <person name="Widhalm J.R."/>
            <person name="Wisecaver J.H."/>
        </authorList>
    </citation>
    <scope>NUCLEOTIDE SEQUENCE</scope>
    <source>
        <strain evidence="5">ECLA1</strain>
    </source>
</reference>
<protein>
    <recommendedName>
        <fullName evidence="7">Tropomodulin</fullName>
    </recommendedName>
</protein>
<feature type="region of interest" description="Disordered" evidence="4">
    <location>
        <begin position="33"/>
        <end position="65"/>
    </location>
</feature>
<evidence type="ECO:0000313" key="5">
    <source>
        <dbReference type="EMBL" id="KAK3782449.1"/>
    </source>
</evidence>
<dbReference type="PANTHER" id="PTHR10901">
    <property type="entry name" value="TROPOMODULIN"/>
    <property type="match status" value="1"/>
</dbReference>
<dbReference type="AlphaFoldDB" id="A0AAE1A6Z4"/>
<evidence type="ECO:0000256" key="1">
    <source>
        <dbReference type="ARBA" id="ARBA00004245"/>
    </source>
</evidence>
<dbReference type="GO" id="GO:0030016">
    <property type="term" value="C:myofibril"/>
    <property type="evidence" value="ECO:0007669"/>
    <property type="project" value="TreeGrafter"/>
</dbReference>
<keyword evidence="2" id="KW-0963">Cytoplasm</keyword>
<gene>
    <name evidence="5" type="ORF">RRG08_025472</name>
</gene>
<dbReference type="GO" id="GO:0030239">
    <property type="term" value="P:myofibril assembly"/>
    <property type="evidence" value="ECO:0007669"/>
    <property type="project" value="TreeGrafter"/>
</dbReference>
<evidence type="ECO:0000256" key="2">
    <source>
        <dbReference type="ARBA" id="ARBA00022490"/>
    </source>
</evidence>
<dbReference type="PANTHER" id="PTHR10901:SF6">
    <property type="entry name" value="TROPOMODULIN, ISOFORM N"/>
    <property type="match status" value="1"/>
</dbReference>
<organism evidence="5 6">
    <name type="scientific">Elysia crispata</name>
    <name type="common">lettuce slug</name>
    <dbReference type="NCBI Taxonomy" id="231223"/>
    <lineage>
        <taxon>Eukaryota</taxon>
        <taxon>Metazoa</taxon>
        <taxon>Spiralia</taxon>
        <taxon>Lophotrochozoa</taxon>
        <taxon>Mollusca</taxon>
        <taxon>Gastropoda</taxon>
        <taxon>Heterobranchia</taxon>
        <taxon>Euthyneura</taxon>
        <taxon>Panpulmonata</taxon>
        <taxon>Sacoglossa</taxon>
        <taxon>Placobranchoidea</taxon>
        <taxon>Plakobranchidae</taxon>
        <taxon>Elysia</taxon>
    </lineage>
</organism>
<evidence type="ECO:0000256" key="3">
    <source>
        <dbReference type="ARBA" id="ARBA00023212"/>
    </source>
</evidence>
<dbReference type="InterPro" id="IPR004934">
    <property type="entry name" value="TMOD"/>
</dbReference>
<comment type="subcellular location">
    <subcellularLocation>
        <location evidence="1">Cytoplasm</location>
        <location evidence="1">Cytoskeleton</location>
    </subcellularLocation>
</comment>
<dbReference type="GO" id="GO:0005523">
    <property type="term" value="F:tropomyosin binding"/>
    <property type="evidence" value="ECO:0007669"/>
    <property type="project" value="InterPro"/>
</dbReference>
<proteinExistence type="predicted"/>
<dbReference type="FunFam" id="3.80.10.10:FF:000099">
    <property type="entry name" value="Tropomodulin, isoform C"/>
    <property type="match status" value="1"/>
</dbReference>
<sequence>MSAAVGKKSDDVDIDLDNLDDLLSALTAEELEELNGDFDPDNSLLPPSERCRNQTTKDPTGPFSRDKLLQFLEEKAKQEKDWENTVPYKKETKGKKFVPKEQEKTVINAEDEAVETEWDEILNAASEEELVDLAAVLGFHSMLTQTQYYASLEDREVHEGGFSGFAQAQVLKVMPDEAPNMTDVEESIKKLKSNDKELKTLNINNIKNLSIEKLVELCEALKENTTCVRLDMASVAATDKVGKALAASLSENSTLKSVNVESNFLSGEAIVEILKAVNKKQTVMELRAANQKPEVLGNKVEMKITQLIKENDTILRLGLNFEFPYCRIKVHEKLKKNLDSMRKARVSKEEGASAD</sequence>
<dbReference type="Gene3D" id="3.80.10.10">
    <property type="entry name" value="Ribonuclease Inhibitor"/>
    <property type="match status" value="1"/>
</dbReference>
<keyword evidence="3" id="KW-0206">Cytoskeleton</keyword>